<evidence type="ECO:0000256" key="2">
    <source>
        <dbReference type="ARBA" id="ARBA00008576"/>
    </source>
</evidence>
<organism evidence="6 7">
    <name type="scientific">Marasmius crinis-equi</name>
    <dbReference type="NCBI Taxonomy" id="585013"/>
    <lineage>
        <taxon>Eukaryota</taxon>
        <taxon>Fungi</taxon>
        <taxon>Dikarya</taxon>
        <taxon>Basidiomycota</taxon>
        <taxon>Agaricomycotina</taxon>
        <taxon>Agaricomycetes</taxon>
        <taxon>Agaricomycetidae</taxon>
        <taxon>Agaricales</taxon>
        <taxon>Marasmiineae</taxon>
        <taxon>Marasmiaceae</taxon>
        <taxon>Marasmius</taxon>
    </lineage>
</organism>
<feature type="domain" description="G-patch" evidence="5">
    <location>
        <begin position="93"/>
        <end position="139"/>
    </location>
</feature>
<feature type="non-terminal residue" evidence="6">
    <location>
        <position position="1"/>
    </location>
</feature>
<evidence type="ECO:0000313" key="6">
    <source>
        <dbReference type="EMBL" id="KAL0562428.1"/>
    </source>
</evidence>
<dbReference type="InterPro" id="IPR000467">
    <property type="entry name" value="G_patch_dom"/>
</dbReference>
<keyword evidence="7" id="KW-1185">Reference proteome</keyword>
<comment type="caution">
    <text evidence="6">The sequence shown here is derived from an EMBL/GenBank/DDBJ whole genome shotgun (WGS) entry which is preliminary data.</text>
</comment>
<protein>
    <submittedName>
        <fullName evidence="6">DNA primase large subunit Spp2</fullName>
    </submittedName>
</protein>
<feature type="non-terminal residue" evidence="6">
    <location>
        <position position="174"/>
    </location>
</feature>
<dbReference type="PROSITE" id="PS50174">
    <property type="entry name" value="G_PATCH"/>
    <property type="match status" value="1"/>
</dbReference>
<sequence length="174" mass="19029">VRKKEVVQVKEEDEGTTEVTMEVDQEVKVEKVEDTEDQRALRAILAGASGETEESDFIIPAVSTPMSEADAYKQDVDELPDSATLDDYNRVPVAQFGAALLRGMGWKEGTAASRKGKGVVEPYVPESRPALLGIGAKEMEQFDDGSKKGSGRPERRYVPVVKKDRDGNVVNDSN</sequence>
<evidence type="ECO:0000256" key="1">
    <source>
        <dbReference type="ARBA" id="ARBA00004123"/>
    </source>
</evidence>
<gene>
    <name evidence="6" type="primary">spp2_1</name>
    <name evidence="6" type="ORF">V5O48_019659</name>
</gene>
<keyword evidence="3" id="KW-0539">Nucleus</keyword>
<comment type="similarity">
    <text evidence="2">Belongs to the SPP2 family.</text>
</comment>
<evidence type="ECO:0000259" key="5">
    <source>
        <dbReference type="PROSITE" id="PS50174"/>
    </source>
</evidence>
<evidence type="ECO:0000256" key="4">
    <source>
        <dbReference type="SAM" id="MobiDB-lite"/>
    </source>
</evidence>
<dbReference type="PANTHER" id="PTHR15818">
    <property type="entry name" value="G PATCH AND KOW-CONTAINING"/>
    <property type="match status" value="1"/>
</dbReference>
<name>A0ABR3EHS1_9AGAR</name>
<dbReference type="InterPro" id="IPR045166">
    <property type="entry name" value="Spp2-like"/>
</dbReference>
<reference evidence="6 7" key="1">
    <citation type="submission" date="2024-02" db="EMBL/GenBank/DDBJ databases">
        <title>A draft genome for the cacao thread blight pathogen Marasmius crinis-equi.</title>
        <authorList>
            <person name="Cohen S.P."/>
            <person name="Baruah I.K."/>
            <person name="Amoako-Attah I."/>
            <person name="Bukari Y."/>
            <person name="Meinhardt L.W."/>
            <person name="Bailey B.A."/>
        </authorList>
    </citation>
    <scope>NUCLEOTIDE SEQUENCE [LARGE SCALE GENOMIC DNA]</scope>
    <source>
        <strain evidence="6 7">GH-76</strain>
    </source>
</reference>
<dbReference type="Pfam" id="PF12656">
    <property type="entry name" value="G-patch_2"/>
    <property type="match status" value="1"/>
</dbReference>
<feature type="region of interest" description="Disordered" evidence="4">
    <location>
        <begin position="134"/>
        <end position="174"/>
    </location>
</feature>
<dbReference type="EMBL" id="JBAHYK010005785">
    <property type="protein sequence ID" value="KAL0562428.1"/>
    <property type="molecule type" value="Genomic_DNA"/>
</dbReference>
<proteinExistence type="inferred from homology"/>
<feature type="compositionally biased region" description="Basic and acidic residues" evidence="4">
    <location>
        <begin position="137"/>
        <end position="167"/>
    </location>
</feature>
<dbReference type="PANTHER" id="PTHR15818:SF2">
    <property type="entry name" value="G-PATCH DOMAIN AND KOW MOTIFS-CONTAINING PROTEIN"/>
    <property type="match status" value="1"/>
</dbReference>
<evidence type="ECO:0000256" key="3">
    <source>
        <dbReference type="ARBA" id="ARBA00023242"/>
    </source>
</evidence>
<accession>A0ABR3EHS1</accession>
<dbReference type="InterPro" id="IPR026822">
    <property type="entry name" value="Spp2/MOS2_G-patch"/>
</dbReference>
<evidence type="ECO:0000313" key="7">
    <source>
        <dbReference type="Proteomes" id="UP001465976"/>
    </source>
</evidence>
<comment type="subcellular location">
    <subcellularLocation>
        <location evidence="1">Nucleus</location>
    </subcellularLocation>
</comment>
<dbReference type="Proteomes" id="UP001465976">
    <property type="component" value="Unassembled WGS sequence"/>
</dbReference>